<dbReference type="HAMAP" id="MF_00480_A">
    <property type="entry name" value="Ribosomal_uS7_A"/>
    <property type="match status" value="1"/>
</dbReference>
<dbReference type="NCBIfam" id="NF003106">
    <property type="entry name" value="PRK04027.1"/>
    <property type="match status" value="1"/>
</dbReference>
<evidence type="ECO:0000256" key="5">
    <source>
        <dbReference type="ARBA" id="ARBA00022980"/>
    </source>
</evidence>
<dbReference type="CDD" id="cd14867">
    <property type="entry name" value="uS7_Eukaryote"/>
    <property type="match status" value="1"/>
</dbReference>
<dbReference type="PIRSF" id="PIRSF002122">
    <property type="entry name" value="RPS7p_RPS7a_RPS5e_RPS7o"/>
    <property type="match status" value="1"/>
</dbReference>
<evidence type="ECO:0000313" key="11">
    <source>
        <dbReference type="EMBL" id="QNO50804.1"/>
    </source>
</evidence>
<dbReference type="NCBIfam" id="TIGR01028">
    <property type="entry name" value="uS7_euk_arch"/>
    <property type="match status" value="1"/>
</dbReference>
<dbReference type="GO" id="GO:0003735">
    <property type="term" value="F:structural constituent of ribosome"/>
    <property type="evidence" value="ECO:0007669"/>
    <property type="project" value="UniProtKB-UniRule"/>
</dbReference>
<comment type="similarity">
    <text evidence="1 7 8">Belongs to the universal ribosomal protein uS7 family.</text>
</comment>
<evidence type="ECO:0000259" key="10">
    <source>
        <dbReference type="Pfam" id="PF00177"/>
    </source>
</evidence>
<evidence type="ECO:0000256" key="6">
    <source>
        <dbReference type="ARBA" id="ARBA00023274"/>
    </source>
</evidence>
<evidence type="ECO:0000256" key="4">
    <source>
        <dbReference type="ARBA" id="ARBA00022884"/>
    </source>
</evidence>
<sequence>MAFDKIFDRWDISEVEIQDIGVERHTSLQPVSMLHSGGRHAKQQFEQAKVCVVERLINKLMRTERNTGKKLKAYKIVKNAFELIYERTKENPVQLLVHAIQNAGPREETIRLRFGGIMVPKPVDVTSQRKVDLALLFIAHGSEKCAFKTRRSIEQCLADEIINAAKNKKCHSINKKEEKERMARAAR</sequence>
<comment type="function">
    <text evidence="7 9">One of the primary rRNA binding proteins, it binds directly to 16S rRNA where it nucleates assembly of the head domain of the 30S subunit. Is located at the subunit interface close to the decoding center.</text>
</comment>
<dbReference type="Pfam" id="PF00177">
    <property type="entry name" value="Ribosomal_S7"/>
    <property type="match status" value="1"/>
</dbReference>
<evidence type="ECO:0000256" key="9">
    <source>
        <dbReference type="RuleBase" id="RU003621"/>
    </source>
</evidence>
<keyword evidence="3 7" id="KW-0699">rRNA-binding</keyword>
<dbReference type="EMBL" id="MT631452">
    <property type="protein sequence ID" value="QNO50804.1"/>
    <property type="molecule type" value="Genomic_DNA"/>
</dbReference>
<dbReference type="PANTHER" id="PTHR11205">
    <property type="entry name" value="RIBOSOMAL PROTEIN S7"/>
    <property type="match status" value="1"/>
</dbReference>
<evidence type="ECO:0000256" key="2">
    <source>
        <dbReference type="ARBA" id="ARBA00011458"/>
    </source>
</evidence>
<accession>A0A7G9YS20</accession>
<dbReference type="SUPFAM" id="SSF47973">
    <property type="entry name" value="Ribosomal protein S7"/>
    <property type="match status" value="1"/>
</dbReference>
<dbReference type="InterPro" id="IPR023798">
    <property type="entry name" value="Ribosomal_uS7_dom"/>
</dbReference>
<keyword evidence="5 7" id="KW-0689">Ribosomal protein</keyword>
<proteinExistence type="inferred from homology"/>
<dbReference type="GO" id="GO:0019843">
    <property type="term" value="F:rRNA binding"/>
    <property type="evidence" value="ECO:0007669"/>
    <property type="project" value="UniProtKB-UniRule"/>
</dbReference>
<dbReference type="AlphaFoldDB" id="A0A7G9YS20"/>
<dbReference type="InterPro" id="IPR005716">
    <property type="entry name" value="Ribosomal_uS7_euk/arc"/>
</dbReference>
<evidence type="ECO:0000256" key="3">
    <source>
        <dbReference type="ARBA" id="ARBA00022730"/>
    </source>
</evidence>
<comment type="subunit">
    <text evidence="2 7 9">Part of the 30S ribosomal subunit.</text>
</comment>
<protein>
    <recommendedName>
        <fullName evidence="7">Small ribosomal subunit protein uS7</fullName>
    </recommendedName>
</protein>
<evidence type="ECO:0000256" key="8">
    <source>
        <dbReference type="RuleBase" id="RU003619"/>
    </source>
</evidence>
<feature type="domain" description="Small ribosomal subunit protein uS7" evidence="10">
    <location>
        <begin position="39"/>
        <end position="187"/>
    </location>
</feature>
<dbReference type="PROSITE" id="PS00052">
    <property type="entry name" value="RIBOSOMAL_S7"/>
    <property type="match status" value="1"/>
</dbReference>
<dbReference type="InterPro" id="IPR000235">
    <property type="entry name" value="Ribosomal_uS7"/>
</dbReference>
<dbReference type="GO" id="GO:0015935">
    <property type="term" value="C:small ribosomal subunit"/>
    <property type="evidence" value="ECO:0007669"/>
    <property type="project" value="UniProtKB-UniRule"/>
</dbReference>
<reference evidence="11" key="1">
    <citation type="submission" date="2020-06" db="EMBL/GenBank/DDBJ databases">
        <title>Unique genomic features of the anaerobic methanotrophic archaea.</title>
        <authorList>
            <person name="Chadwick G.L."/>
            <person name="Skennerton C.T."/>
            <person name="Laso-Perez R."/>
            <person name="Leu A.O."/>
            <person name="Speth D.R."/>
            <person name="Yu H."/>
            <person name="Morgan-Lang C."/>
            <person name="Hatzenpichler R."/>
            <person name="Goudeau D."/>
            <person name="Malmstrom R."/>
            <person name="Brazelton W.J."/>
            <person name="Woyke T."/>
            <person name="Hallam S.J."/>
            <person name="Tyson G.W."/>
            <person name="Wegener G."/>
            <person name="Boetius A."/>
            <person name="Orphan V."/>
        </authorList>
    </citation>
    <scope>NUCLEOTIDE SEQUENCE</scope>
</reference>
<evidence type="ECO:0000256" key="1">
    <source>
        <dbReference type="ARBA" id="ARBA00007151"/>
    </source>
</evidence>
<organism evidence="11">
    <name type="scientific">Candidatus Methanophagaceae archaeon ANME-1 ERB6</name>
    <dbReference type="NCBI Taxonomy" id="2759912"/>
    <lineage>
        <taxon>Archaea</taxon>
        <taxon>Methanobacteriati</taxon>
        <taxon>Methanobacteriota</taxon>
        <taxon>Stenosarchaea group</taxon>
        <taxon>Methanomicrobia</taxon>
        <taxon>Candidatus Methanophagales</taxon>
        <taxon>Candidatus Methanophagaceae</taxon>
    </lineage>
</organism>
<evidence type="ECO:0000256" key="7">
    <source>
        <dbReference type="HAMAP-Rule" id="MF_00480"/>
    </source>
</evidence>
<dbReference type="GO" id="GO:0006412">
    <property type="term" value="P:translation"/>
    <property type="evidence" value="ECO:0007669"/>
    <property type="project" value="UniProtKB-UniRule"/>
</dbReference>
<keyword evidence="6 7" id="KW-0687">Ribonucleoprotein</keyword>
<dbReference type="Gene3D" id="1.10.455.10">
    <property type="entry name" value="Ribosomal protein S7 domain"/>
    <property type="match status" value="1"/>
</dbReference>
<dbReference type="InterPro" id="IPR020606">
    <property type="entry name" value="Ribosomal_uS7_CS"/>
</dbReference>
<gene>
    <name evidence="7 11" type="primary">rps7</name>
    <name evidence="11" type="ORF">GLJDJJHM_00008</name>
</gene>
<dbReference type="InterPro" id="IPR026018">
    <property type="entry name" value="Ribosomal_uS7_arc"/>
</dbReference>
<keyword evidence="4 7" id="KW-0694">RNA-binding</keyword>
<dbReference type="InterPro" id="IPR036823">
    <property type="entry name" value="Ribosomal_uS7_dom_sf"/>
</dbReference>
<name>A0A7G9YS20_9EURY</name>